<accession>A0A9P6CIW5</accession>
<keyword evidence="3" id="KW-1185">Reference proteome</keyword>
<evidence type="ECO:0000313" key="3">
    <source>
        <dbReference type="Proteomes" id="UP000807353"/>
    </source>
</evidence>
<gene>
    <name evidence="2" type="ORF">BDZ94DRAFT_1247828</name>
</gene>
<feature type="compositionally biased region" description="Basic and acidic residues" evidence="1">
    <location>
        <begin position="31"/>
        <end position="43"/>
    </location>
</feature>
<proteinExistence type="predicted"/>
<reference evidence="2" key="1">
    <citation type="submission" date="2020-11" db="EMBL/GenBank/DDBJ databases">
        <authorList>
            <consortium name="DOE Joint Genome Institute"/>
            <person name="Ahrendt S."/>
            <person name="Riley R."/>
            <person name="Andreopoulos W."/>
            <person name="Labutti K."/>
            <person name="Pangilinan J."/>
            <person name="Ruiz-Duenas F.J."/>
            <person name="Barrasa J.M."/>
            <person name="Sanchez-Garcia M."/>
            <person name="Camarero S."/>
            <person name="Miyauchi S."/>
            <person name="Serrano A."/>
            <person name="Linde D."/>
            <person name="Babiker R."/>
            <person name="Drula E."/>
            <person name="Ayuso-Fernandez I."/>
            <person name="Pacheco R."/>
            <person name="Padilla G."/>
            <person name="Ferreira P."/>
            <person name="Barriuso J."/>
            <person name="Kellner H."/>
            <person name="Castanera R."/>
            <person name="Alfaro M."/>
            <person name="Ramirez L."/>
            <person name="Pisabarro A.G."/>
            <person name="Kuo A."/>
            <person name="Tritt A."/>
            <person name="Lipzen A."/>
            <person name="He G."/>
            <person name="Yan M."/>
            <person name="Ng V."/>
            <person name="Cullen D."/>
            <person name="Martin F."/>
            <person name="Rosso M.-N."/>
            <person name="Henrissat B."/>
            <person name="Hibbett D."/>
            <person name="Martinez A.T."/>
            <person name="Grigoriev I.V."/>
        </authorList>
    </citation>
    <scope>NUCLEOTIDE SEQUENCE</scope>
    <source>
        <strain evidence="2">CBS 247.69</strain>
    </source>
</reference>
<protein>
    <recommendedName>
        <fullName evidence="4">F-box domain-containing protein</fullName>
    </recommendedName>
</protein>
<feature type="region of interest" description="Disordered" evidence="1">
    <location>
        <begin position="1"/>
        <end position="44"/>
    </location>
</feature>
<sequence>MHMEPITEETNVPHTHPSTAAESIRSIGPKNHQDRAKRFKSDTTSESTTVIAPILEPPALCLLSRLPLELLAEILIYTCSPKDVLAVARTSKYFCDTLLSSPSMFIWRGTRQACLPRPLPDPMSIFTESSYASFLFDGGPCEICHTLTVSMYKSFAIRLRLCGKRKCTTEFMEMAAAPTFSEFDQAVGTLVPFVESNETLKLTSVGVDHNLRIFRGIDWVQEGSRYSSLSAQEIISSNAPKIKYVSALMKFSKSLREWEAQRKVYRLHVKSNNEKYGKSLASKYGWEYWDMINCTPYGDLHRHKIENLQHVNHFDYDQLAPVISNMLLKVAEKRKRQAKEATYRENRSGVAQHYNRLRSKKPPLKLPTLPTFRKLPIVAMVQSSEATSLGAAATLKGSSWVSERLDIELKNWLDQAKGTLGTVLGYLDWSTASTKILHPVDRITARFLCEYCGRLPLRYRDDECLDFAGACSHECRTSKRQRQRDEAWDARRFVSDKKAINAMSKLAALCGADPMHEECQTTINNIAAWVLCLSCKPGIIMCSRSVVGHSHRHDDMEMILVAETKAQDILASYPFVYGTAQNLLETSYIAKKLRALKNYGCRLCLAASRIDEKKSASKAESPSRCMKIAPTVINSPQKVKESGSEKTKPYKRPYTFDGMRSHVKGAHNIEHIRSEDFFCYNALDWGLP</sequence>
<dbReference type="EMBL" id="MU150235">
    <property type="protein sequence ID" value="KAF9467827.1"/>
    <property type="molecule type" value="Genomic_DNA"/>
</dbReference>
<organism evidence="2 3">
    <name type="scientific">Collybia nuda</name>
    <dbReference type="NCBI Taxonomy" id="64659"/>
    <lineage>
        <taxon>Eukaryota</taxon>
        <taxon>Fungi</taxon>
        <taxon>Dikarya</taxon>
        <taxon>Basidiomycota</taxon>
        <taxon>Agaricomycotina</taxon>
        <taxon>Agaricomycetes</taxon>
        <taxon>Agaricomycetidae</taxon>
        <taxon>Agaricales</taxon>
        <taxon>Tricholomatineae</taxon>
        <taxon>Clitocybaceae</taxon>
        <taxon>Collybia</taxon>
    </lineage>
</organism>
<dbReference type="SUPFAM" id="SSF81383">
    <property type="entry name" value="F-box domain"/>
    <property type="match status" value="1"/>
</dbReference>
<comment type="caution">
    <text evidence="2">The sequence shown here is derived from an EMBL/GenBank/DDBJ whole genome shotgun (WGS) entry which is preliminary data.</text>
</comment>
<evidence type="ECO:0008006" key="4">
    <source>
        <dbReference type="Google" id="ProtNLM"/>
    </source>
</evidence>
<evidence type="ECO:0000256" key="1">
    <source>
        <dbReference type="SAM" id="MobiDB-lite"/>
    </source>
</evidence>
<evidence type="ECO:0000313" key="2">
    <source>
        <dbReference type="EMBL" id="KAF9467827.1"/>
    </source>
</evidence>
<dbReference type="AlphaFoldDB" id="A0A9P6CIW5"/>
<dbReference type="Proteomes" id="UP000807353">
    <property type="component" value="Unassembled WGS sequence"/>
</dbReference>
<feature type="compositionally biased region" description="Polar residues" evidence="1">
    <location>
        <begin position="8"/>
        <end position="21"/>
    </location>
</feature>
<dbReference type="OrthoDB" id="3220023at2759"/>
<name>A0A9P6CIW5_9AGAR</name>
<dbReference type="InterPro" id="IPR036047">
    <property type="entry name" value="F-box-like_dom_sf"/>
</dbReference>